<name>A0A1H3GL61_9BACI</name>
<sequence length="39" mass="4098">MKEEISHLTVGVAVGRAMLNTKNTALLGGGKENGKTKKD</sequence>
<gene>
    <name evidence="1" type="ORF">SAMN05421736_101201</name>
</gene>
<dbReference type="STRING" id="1503961.SAMN05421736_101201"/>
<evidence type="ECO:0000313" key="2">
    <source>
        <dbReference type="Proteomes" id="UP000198935"/>
    </source>
</evidence>
<dbReference type="EMBL" id="FNPI01000001">
    <property type="protein sequence ID" value="SDY03800.1"/>
    <property type="molecule type" value="Genomic_DNA"/>
</dbReference>
<keyword evidence="2" id="KW-1185">Reference proteome</keyword>
<proteinExistence type="predicted"/>
<dbReference type="AlphaFoldDB" id="A0A1H3GL61"/>
<evidence type="ECO:0000313" key="1">
    <source>
        <dbReference type="EMBL" id="SDY03800.1"/>
    </source>
</evidence>
<reference evidence="2" key="1">
    <citation type="submission" date="2016-10" db="EMBL/GenBank/DDBJ databases">
        <authorList>
            <person name="Varghese N."/>
            <person name="Submissions S."/>
        </authorList>
    </citation>
    <scope>NUCLEOTIDE SEQUENCE [LARGE SCALE GENOMIC DNA]</scope>
    <source>
        <strain evidence="2">SP</strain>
    </source>
</reference>
<accession>A0A1H3GL61</accession>
<dbReference type="Proteomes" id="UP000198935">
    <property type="component" value="Unassembled WGS sequence"/>
</dbReference>
<protein>
    <submittedName>
        <fullName evidence="1">Uncharacterized protein</fullName>
    </submittedName>
</protein>
<organism evidence="1 2">
    <name type="scientific">Evansella caseinilytica</name>
    <dbReference type="NCBI Taxonomy" id="1503961"/>
    <lineage>
        <taxon>Bacteria</taxon>
        <taxon>Bacillati</taxon>
        <taxon>Bacillota</taxon>
        <taxon>Bacilli</taxon>
        <taxon>Bacillales</taxon>
        <taxon>Bacillaceae</taxon>
        <taxon>Evansella</taxon>
    </lineage>
</organism>